<evidence type="ECO:0000313" key="4">
    <source>
        <dbReference type="Proteomes" id="UP000254572"/>
    </source>
</evidence>
<dbReference type="OrthoDB" id="9804872at2"/>
<evidence type="ECO:0000256" key="1">
    <source>
        <dbReference type="SAM" id="Phobius"/>
    </source>
</evidence>
<feature type="transmembrane region" description="Helical" evidence="1">
    <location>
        <begin position="555"/>
        <end position="579"/>
    </location>
</feature>
<dbReference type="SMART" id="SM00460">
    <property type="entry name" value="TGc"/>
    <property type="match status" value="1"/>
</dbReference>
<dbReference type="InterPro" id="IPR021878">
    <property type="entry name" value="TgpA_N"/>
</dbReference>
<keyword evidence="4" id="KW-1185">Reference proteome</keyword>
<dbReference type="Proteomes" id="UP000254572">
    <property type="component" value="Unassembled WGS sequence"/>
</dbReference>
<organism evidence="3 4">
    <name type="scientific">Cardiobacterium valvarum</name>
    <dbReference type="NCBI Taxonomy" id="194702"/>
    <lineage>
        <taxon>Bacteria</taxon>
        <taxon>Pseudomonadati</taxon>
        <taxon>Pseudomonadota</taxon>
        <taxon>Gammaproteobacteria</taxon>
        <taxon>Cardiobacteriales</taxon>
        <taxon>Cardiobacteriaceae</taxon>
        <taxon>Cardiobacterium</taxon>
    </lineage>
</organism>
<feature type="transmembrane region" description="Helical" evidence="1">
    <location>
        <begin position="26"/>
        <end position="51"/>
    </location>
</feature>
<feature type="transmembrane region" description="Helical" evidence="1">
    <location>
        <begin position="173"/>
        <end position="191"/>
    </location>
</feature>
<dbReference type="Pfam" id="PF11992">
    <property type="entry name" value="TgpA_N"/>
    <property type="match status" value="1"/>
</dbReference>
<feature type="transmembrane region" description="Helical" evidence="1">
    <location>
        <begin position="113"/>
        <end position="130"/>
    </location>
</feature>
<dbReference type="InterPro" id="IPR038765">
    <property type="entry name" value="Papain-like_cys_pep_sf"/>
</dbReference>
<evidence type="ECO:0000313" key="3">
    <source>
        <dbReference type="EMBL" id="SUX22121.1"/>
    </source>
</evidence>
<name>A0A381E6D7_9GAMM</name>
<gene>
    <name evidence="3" type="ORF">NCTC13294_01173</name>
</gene>
<dbReference type="PANTHER" id="PTHR42736">
    <property type="entry name" value="PROTEIN-GLUTAMINE GAMMA-GLUTAMYLTRANSFERASE"/>
    <property type="match status" value="1"/>
</dbReference>
<dbReference type="Pfam" id="PF01841">
    <property type="entry name" value="Transglut_core"/>
    <property type="match status" value="1"/>
</dbReference>
<dbReference type="RefSeq" id="WP_115611489.1">
    <property type="nucleotide sequence ID" value="NZ_UFUW01000001.1"/>
</dbReference>
<accession>A0A381E6D7</accession>
<dbReference type="SUPFAM" id="SSF54001">
    <property type="entry name" value="Cysteine proteinases"/>
    <property type="match status" value="1"/>
</dbReference>
<feature type="transmembrane region" description="Helical" evidence="1">
    <location>
        <begin position="136"/>
        <end position="152"/>
    </location>
</feature>
<keyword evidence="1" id="KW-0472">Membrane</keyword>
<dbReference type="AlphaFoldDB" id="A0A381E6D7"/>
<keyword evidence="1" id="KW-0812">Transmembrane</keyword>
<dbReference type="PANTHER" id="PTHR42736:SF1">
    <property type="entry name" value="PROTEIN-GLUTAMINE GAMMA-GLUTAMYLTRANSFERASE"/>
    <property type="match status" value="1"/>
</dbReference>
<feature type="domain" description="Transglutaminase-like" evidence="2">
    <location>
        <begin position="410"/>
        <end position="481"/>
    </location>
</feature>
<feature type="transmembrane region" description="Helical" evidence="1">
    <location>
        <begin position="63"/>
        <end position="80"/>
    </location>
</feature>
<dbReference type="EMBL" id="UFUW01000001">
    <property type="protein sequence ID" value="SUX22121.1"/>
    <property type="molecule type" value="Genomic_DNA"/>
</dbReference>
<evidence type="ECO:0000259" key="2">
    <source>
        <dbReference type="SMART" id="SM00460"/>
    </source>
</evidence>
<dbReference type="InterPro" id="IPR002931">
    <property type="entry name" value="Transglutaminase-like"/>
</dbReference>
<protein>
    <submittedName>
        <fullName evidence="3">Uncharacterized protein conserved in bacteria</fullName>
    </submittedName>
</protein>
<dbReference type="InterPro" id="IPR052901">
    <property type="entry name" value="Bact_TGase-like"/>
</dbReference>
<keyword evidence="1" id="KW-1133">Transmembrane helix</keyword>
<dbReference type="Gene3D" id="3.10.620.30">
    <property type="match status" value="1"/>
</dbReference>
<proteinExistence type="predicted"/>
<sequence>MIRWVSAGDFHNRLDAGEWRRVTATFLFVALPLFFFLPTELGMLLAAGVVLKFVALALKNERFALGAALVLMFAGCTLVYSRLYSVGITMSFVAMLVTMSVCKLLESRNRRDVHVLFLLQMLLMLAFLMYSQSIPMFVYLLFTLVISLRGLLRFEQLGRARVQFARWRDVVRMFAIALPFAAAMFFLFPRVQPLWGMPQQGGAKTGLPEEMHMGDLSSLAQSNEIAFRVRFLGDSRPDLNQLYWRGPVLWFFDGIQWHQRPGEVHERPPRFGYRENSVVRYELTPVKKTLRWLTVLDLPLNLPVEARAGHAWQVQMPITPRGVTANRFEVSSALSYRMEDALPARDRKDALQLPRNYPMPQTEGLARRLLQENGGDTRGFANAFLAYLHDNEFYYTLEPPPGAGNPETFLFGNRMGFCEHYTNAMVLAARSVGIPARVVIGYQGGEPNSVSGDWAVREEAAHAWAELWIDGEGWVRFDPTAAVAPERILQGRISSGGLEGEDSRSLTSRIAETLSAVAWLRDALEATQAFWQDWVIDLDRDQQQSILRGLGLQNLGAIGLLFILVPALLIGAALLYWFWHNRPRYDEDAVARLLRRRLARWAKRGYVKDDSESVAVFFRRLAQNAAPPQAAQLQAAAAGYEALRYRENANAVQVIDLIKRIRL</sequence>
<reference evidence="3 4" key="1">
    <citation type="submission" date="2018-06" db="EMBL/GenBank/DDBJ databases">
        <authorList>
            <consortium name="Pathogen Informatics"/>
            <person name="Doyle S."/>
        </authorList>
    </citation>
    <scope>NUCLEOTIDE SEQUENCE [LARGE SCALE GENOMIC DNA]</scope>
    <source>
        <strain evidence="3 4">NCTC13294</strain>
    </source>
</reference>